<evidence type="ECO:0000256" key="1">
    <source>
        <dbReference type="SAM" id="MobiDB-lite"/>
    </source>
</evidence>
<keyword evidence="3" id="KW-1185">Reference proteome</keyword>
<feature type="compositionally biased region" description="Pro residues" evidence="1">
    <location>
        <begin position="190"/>
        <end position="201"/>
    </location>
</feature>
<evidence type="ECO:0000313" key="3">
    <source>
        <dbReference type="Proteomes" id="UP001212152"/>
    </source>
</evidence>
<name>A0AAD5TL43_9FUNG</name>
<protein>
    <submittedName>
        <fullName evidence="2">Uncharacterized protein</fullName>
    </submittedName>
</protein>
<feature type="region of interest" description="Disordered" evidence="1">
    <location>
        <begin position="180"/>
        <end position="212"/>
    </location>
</feature>
<dbReference type="EMBL" id="JADGJQ010000032">
    <property type="protein sequence ID" value="KAJ3177632.1"/>
    <property type="molecule type" value="Genomic_DNA"/>
</dbReference>
<evidence type="ECO:0000313" key="2">
    <source>
        <dbReference type="EMBL" id="KAJ3177632.1"/>
    </source>
</evidence>
<dbReference type="AlphaFoldDB" id="A0AAD5TL43"/>
<sequence>MPAVPYTVAQQIVCYLLPDLIVYPDFHRGTFLSVAVTCQSFKTAAYQHRKVLMLTQAATVRQGLVMQGFPIPPEAKNPYVNLDYILSDCTVQDPHDLAKLLEKYRDHFARDMEKGLIVIVAENGDTCSSTAGRYLARSPRRPNVLLMKDVVYIRGKRNPAGVRFKFAMYTPDSAKLWTPASFQQKITGPTSPPPPPPPPPSRGRTPVANATA</sequence>
<reference evidence="2" key="1">
    <citation type="submission" date="2020-05" db="EMBL/GenBank/DDBJ databases">
        <title>Phylogenomic resolution of chytrid fungi.</title>
        <authorList>
            <person name="Stajich J.E."/>
            <person name="Amses K."/>
            <person name="Simmons R."/>
            <person name="Seto K."/>
            <person name="Myers J."/>
            <person name="Bonds A."/>
            <person name="Quandt C.A."/>
            <person name="Barry K."/>
            <person name="Liu P."/>
            <person name="Grigoriev I."/>
            <person name="Longcore J.E."/>
            <person name="James T.Y."/>
        </authorList>
    </citation>
    <scope>NUCLEOTIDE SEQUENCE</scope>
    <source>
        <strain evidence="2">JEL0379</strain>
    </source>
</reference>
<proteinExistence type="predicted"/>
<comment type="caution">
    <text evidence="2">The sequence shown here is derived from an EMBL/GenBank/DDBJ whole genome shotgun (WGS) entry which is preliminary data.</text>
</comment>
<gene>
    <name evidence="2" type="ORF">HDU87_004385</name>
</gene>
<dbReference type="Proteomes" id="UP001212152">
    <property type="component" value="Unassembled WGS sequence"/>
</dbReference>
<accession>A0AAD5TL43</accession>
<organism evidence="2 3">
    <name type="scientific">Geranomyces variabilis</name>
    <dbReference type="NCBI Taxonomy" id="109894"/>
    <lineage>
        <taxon>Eukaryota</taxon>
        <taxon>Fungi</taxon>
        <taxon>Fungi incertae sedis</taxon>
        <taxon>Chytridiomycota</taxon>
        <taxon>Chytridiomycota incertae sedis</taxon>
        <taxon>Chytridiomycetes</taxon>
        <taxon>Spizellomycetales</taxon>
        <taxon>Powellomycetaceae</taxon>
        <taxon>Geranomyces</taxon>
    </lineage>
</organism>